<accession>A0A3G2SCT5</accession>
<reference evidence="2" key="1">
    <citation type="submission" date="2018-05" db="EMBL/GenBank/DDBJ databases">
        <title>The mitochondrial genome of the banana pathogen Mycosphaerella (synonym: Pseudocercospora) fijiensis contains several pseudogenes, multiple changes of direction and a reassigned tRNA gene.</title>
        <authorList>
            <person name="Goodwin S.B."/>
            <person name="McCorison C.B."/>
            <person name="Grimwood J."/>
            <person name="Grigoriev I.V."/>
            <person name="Kema G.H.J."/>
        </authorList>
    </citation>
    <scope>NUCLEOTIDE SEQUENCE</scope>
    <source>
        <strain evidence="2">IPO323</strain>
    </source>
</reference>
<dbReference type="InterPro" id="IPR043502">
    <property type="entry name" value="DNA/RNA_pol_sf"/>
</dbReference>
<dbReference type="SUPFAM" id="SSF56672">
    <property type="entry name" value="DNA/RNA polymerases"/>
    <property type="match status" value="1"/>
</dbReference>
<dbReference type="EMBL" id="MH374028">
    <property type="protein sequence ID" value="AYO45635.1"/>
    <property type="molecule type" value="Genomic_DNA"/>
</dbReference>
<feature type="domain" description="DNA-directed RNA polymerase C-terminal" evidence="1">
    <location>
        <begin position="4"/>
        <end position="110"/>
    </location>
</feature>
<keyword evidence="2" id="KW-0496">Mitochondrion</keyword>
<name>A0A3G2SCT5_ZYMTR</name>
<dbReference type="AlphaFoldDB" id="A0A3G2SCT5"/>
<sequence>MQYSLMPNFIHSLDGCAIALLYKFLLEANFSMYDYEQYCSHFSGRNHSVNLFTIHDCFGTTADKAELLLAGIRQAYIELYFNSNYLETFHATILSTLKNYFKEKNYDAVNNRFEISTSQQGETLVYEVPDIQKVLVHSKHFSSKILIDSNYILII</sequence>
<dbReference type="InterPro" id="IPR046950">
    <property type="entry name" value="DNA-dir_Rpol_C_phage-type"/>
</dbReference>
<proteinExistence type="predicted"/>
<dbReference type="Gene3D" id="3.30.70.370">
    <property type="match status" value="1"/>
</dbReference>
<organism evidence="2">
    <name type="scientific">Zymoseptoria tritici</name>
    <name type="common">Speckled leaf blotch fungus</name>
    <name type="synonym">Septoria tritici</name>
    <dbReference type="NCBI Taxonomy" id="1047171"/>
    <lineage>
        <taxon>Eukaryota</taxon>
        <taxon>Fungi</taxon>
        <taxon>Dikarya</taxon>
        <taxon>Ascomycota</taxon>
        <taxon>Pezizomycotina</taxon>
        <taxon>Dothideomycetes</taxon>
        <taxon>Dothideomycetidae</taxon>
        <taxon>Mycosphaerellales</taxon>
        <taxon>Mycosphaerellaceae</taxon>
        <taxon>Zymoseptoria</taxon>
    </lineage>
</organism>
<protein>
    <recommendedName>
        <fullName evidence="1">DNA-directed RNA polymerase C-terminal domain-containing protein</fullName>
    </recommendedName>
</protein>
<evidence type="ECO:0000313" key="2">
    <source>
        <dbReference type="EMBL" id="AYO45635.1"/>
    </source>
</evidence>
<geneLocation type="mitochondrion" evidence="2"/>
<evidence type="ECO:0000259" key="1">
    <source>
        <dbReference type="Pfam" id="PF00940"/>
    </source>
</evidence>
<dbReference type="Pfam" id="PF00940">
    <property type="entry name" value="RNA_pol"/>
    <property type="match status" value="1"/>
</dbReference>